<name>A0A1A9UIK8_GLOAU</name>
<accession>A0A1A9UIK8</accession>
<evidence type="ECO:0000256" key="1">
    <source>
        <dbReference type="SAM" id="Phobius"/>
    </source>
</evidence>
<reference evidence="2" key="1">
    <citation type="submission" date="2020-05" db="UniProtKB">
        <authorList>
            <consortium name="EnsemblMetazoa"/>
        </authorList>
    </citation>
    <scope>IDENTIFICATION</scope>
    <source>
        <strain evidence="2">TTRI</strain>
    </source>
</reference>
<dbReference type="VEuPathDB" id="VectorBase:GAUT006068"/>
<keyword evidence="1" id="KW-1133">Transmembrane helix</keyword>
<organism evidence="2 3">
    <name type="scientific">Glossina austeni</name>
    <name type="common">Savannah tsetse fly</name>
    <dbReference type="NCBI Taxonomy" id="7395"/>
    <lineage>
        <taxon>Eukaryota</taxon>
        <taxon>Metazoa</taxon>
        <taxon>Ecdysozoa</taxon>
        <taxon>Arthropoda</taxon>
        <taxon>Hexapoda</taxon>
        <taxon>Insecta</taxon>
        <taxon>Pterygota</taxon>
        <taxon>Neoptera</taxon>
        <taxon>Endopterygota</taxon>
        <taxon>Diptera</taxon>
        <taxon>Brachycera</taxon>
        <taxon>Muscomorpha</taxon>
        <taxon>Hippoboscoidea</taxon>
        <taxon>Glossinidae</taxon>
        <taxon>Glossina</taxon>
    </lineage>
</organism>
<protein>
    <submittedName>
        <fullName evidence="2">Uncharacterized protein</fullName>
    </submittedName>
</protein>
<proteinExistence type="predicted"/>
<keyword evidence="1" id="KW-0472">Membrane</keyword>
<feature type="transmembrane region" description="Helical" evidence="1">
    <location>
        <begin position="126"/>
        <end position="146"/>
    </location>
</feature>
<dbReference type="Proteomes" id="UP000078200">
    <property type="component" value="Unassembled WGS sequence"/>
</dbReference>
<sequence length="147" mass="15631">MIAIKALAVAVTLSNPILLPLVDDEPDVEIADEGLSRAIDDVDAVEAGMLVGNRYSLLLLTCVDVVVNVVTVIPILSVDEYVSVVVAVVFVVNDNIEGLVIVVDGLSQADFLLPLDSLCVMGRHSLFIHFITVAGALHVWGNVCLLI</sequence>
<keyword evidence="1" id="KW-0812">Transmembrane</keyword>
<feature type="transmembrane region" description="Helical" evidence="1">
    <location>
        <begin position="55"/>
        <end position="77"/>
    </location>
</feature>
<dbReference type="AlphaFoldDB" id="A0A1A9UIK8"/>
<evidence type="ECO:0000313" key="2">
    <source>
        <dbReference type="EnsemblMetazoa" id="GAUT006068-PA"/>
    </source>
</evidence>
<keyword evidence="3" id="KW-1185">Reference proteome</keyword>
<evidence type="ECO:0000313" key="3">
    <source>
        <dbReference type="Proteomes" id="UP000078200"/>
    </source>
</evidence>
<dbReference type="EnsemblMetazoa" id="GAUT006068-RA">
    <property type="protein sequence ID" value="GAUT006068-PA"/>
    <property type="gene ID" value="GAUT006068"/>
</dbReference>